<dbReference type="EMBL" id="BONW01000017">
    <property type="protein sequence ID" value="GIG88792.1"/>
    <property type="molecule type" value="Genomic_DNA"/>
</dbReference>
<evidence type="ECO:0000313" key="1">
    <source>
        <dbReference type="EMBL" id="GIG88792.1"/>
    </source>
</evidence>
<organism evidence="1 2">
    <name type="scientific">Plantactinospora endophytica</name>
    <dbReference type="NCBI Taxonomy" id="673535"/>
    <lineage>
        <taxon>Bacteria</taxon>
        <taxon>Bacillati</taxon>
        <taxon>Actinomycetota</taxon>
        <taxon>Actinomycetes</taxon>
        <taxon>Micromonosporales</taxon>
        <taxon>Micromonosporaceae</taxon>
        <taxon>Plantactinospora</taxon>
    </lineage>
</organism>
<proteinExistence type="predicted"/>
<accession>A0ABQ4E257</accession>
<dbReference type="Proteomes" id="UP000646749">
    <property type="component" value="Unassembled WGS sequence"/>
</dbReference>
<dbReference type="RefSeq" id="WP_203867324.1">
    <property type="nucleotide sequence ID" value="NZ_BONW01000017.1"/>
</dbReference>
<protein>
    <recommendedName>
        <fullName evidence="3">Flavin reductase</fullName>
    </recommendedName>
</protein>
<name>A0ABQ4E257_9ACTN</name>
<keyword evidence="2" id="KW-1185">Reference proteome</keyword>
<comment type="caution">
    <text evidence="1">The sequence shown here is derived from an EMBL/GenBank/DDBJ whole genome shotgun (WGS) entry which is preliminary data.</text>
</comment>
<evidence type="ECO:0008006" key="3">
    <source>
        <dbReference type="Google" id="ProtNLM"/>
    </source>
</evidence>
<gene>
    <name evidence="1" type="ORF">Pen02_37280</name>
</gene>
<reference evidence="1 2" key="1">
    <citation type="submission" date="2021-01" db="EMBL/GenBank/DDBJ databases">
        <title>Whole genome shotgun sequence of Plantactinospora endophytica NBRC 110450.</title>
        <authorList>
            <person name="Komaki H."/>
            <person name="Tamura T."/>
        </authorList>
    </citation>
    <scope>NUCLEOTIDE SEQUENCE [LARGE SCALE GENOMIC DNA]</scope>
    <source>
        <strain evidence="1 2">NBRC 110450</strain>
    </source>
</reference>
<sequence>MSSVEPRSARPHLPQRPIWLCRVCVLEWPCPTARTLLPVEHEADPLTLHVYLATMLQAATEDLYRLNPDTAPDPTRMYARFLGWVRPRLLITRARRLRHLDGI</sequence>
<evidence type="ECO:0000313" key="2">
    <source>
        <dbReference type="Proteomes" id="UP000646749"/>
    </source>
</evidence>